<keyword evidence="2" id="KW-1185">Reference proteome</keyword>
<dbReference type="HOGENOM" id="CLU_3366863_0_0_11"/>
<organism evidence="1 2">
    <name type="scientific">Renibacterium salmoninarum (strain ATCC 33209 / DSM 20767 / JCM 11484 / NBRC 15589 / NCIMB 2235)</name>
    <dbReference type="NCBI Taxonomy" id="288705"/>
    <lineage>
        <taxon>Bacteria</taxon>
        <taxon>Bacillati</taxon>
        <taxon>Actinomycetota</taxon>
        <taxon>Actinomycetes</taxon>
        <taxon>Micrococcales</taxon>
        <taxon>Micrococcaceae</taxon>
        <taxon>Renibacterium</taxon>
    </lineage>
</organism>
<proteinExistence type="predicted"/>
<name>A9WSD6_RENSM</name>
<evidence type="ECO:0000313" key="2">
    <source>
        <dbReference type="Proteomes" id="UP000002007"/>
    </source>
</evidence>
<dbReference type="KEGG" id="rsa:RSal33209_1991"/>
<sequence length="35" mass="3740">MGDELGKPGFCGQRQLDKLIAADSLLISPFVHAVL</sequence>
<reference evidence="2" key="1">
    <citation type="journal article" date="2008" name="J. Bacteriol.">
        <title>Genome sequence of the fish pathogen Renibacterium salmoninarum suggests reductive evolution away from an environmental Arthrobacter ancestor.</title>
        <authorList>
            <person name="Wiens G.D."/>
            <person name="Rockey D.D."/>
            <person name="Wu Z."/>
            <person name="Chang J."/>
            <person name="Levy R."/>
            <person name="Crane S."/>
            <person name="Chen D.S."/>
            <person name="Capri G.R."/>
            <person name="Burnett J.R."/>
            <person name="Sudheesh P.S."/>
            <person name="Schipma M.J."/>
            <person name="Burd H."/>
            <person name="Bhattacharyya A."/>
            <person name="Rhodes L.D."/>
            <person name="Kaul R."/>
            <person name="Strom M.S."/>
        </authorList>
    </citation>
    <scope>NUCLEOTIDE SEQUENCE [LARGE SCALE GENOMIC DNA]</scope>
    <source>
        <strain evidence="2">ATCC 33209 / DSM 20767 / JCM 11484 / NBRC 15589 / NCIMB 2235</strain>
    </source>
</reference>
<evidence type="ECO:0000313" key="1">
    <source>
        <dbReference type="EMBL" id="ABY23724.1"/>
    </source>
</evidence>
<dbReference type="EMBL" id="CP000910">
    <property type="protein sequence ID" value="ABY23724.1"/>
    <property type="molecule type" value="Genomic_DNA"/>
</dbReference>
<dbReference type="Proteomes" id="UP000002007">
    <property type="component" value="Chromosome"/>
</dbReference>
<protein>
    <submittedName>
        <fullName evidence="1">Uncharacterized protein</fullName>
    </submittedName>
</protein>
<gene>
    <name evidence="1" type="ordered locus">RSal33209_1991</name>
</gene>
<accession>A9WSD6</accession>
<dbReference type="AlphaFoldDB" id="A9WSD6"/>